<dbReference type="NCBIfam" id="NF040786">
    <property type="entry name" value="LysR_Sec_metab"/>
    <property type="match status" value="1"/>
</dbReference>
<keyword evidence="4" id="KW-0804">Transcription</keyword>
<organism evidence="6 7">
    <name type="scientific">[Clostridium] clostridioforme 90A8</name>
    <dbReference type="NCBI Taxonomy" id="999408"/>
    <lineage>
        <taxon>Bacteria</taxon>
        <taxon>Bacillati</taxon>
        <taxon>Bacillota</taxon>
        <taxon>Clostridia</taxon>
        <taxon>Lachnospirales</taxon>
        <taxon>Lachnospiraceae</taxon>
        <taxon>Enterocloster</taxon>
    </lineage>
</organism>
<comment type="similarity">
    <text evidence="1">Belongs to the LysR transcriptional regulatory family.</text>
</comment>
<dbReference type="FunFam" id="1.10.10.10:FF:000001">
    <property type="entry name" value="LysR family transcriptional regulator"/>
    <property type="match status" value="1"/>
</dbReference>
<dbReference type="Pfam" id="PF03466">
    <property type="entry name" value="LysR_substrate"/>
    <property type="match status" value="1"/>
</dbReference>
<keyword evidence="3" id="KW-0238">DNA-binding</keyword>
<evidence type="ECO:0000313" key="7">
    <source>
        <dbReference type="Proteomes" id="UP000013085"/>
    </source>
</evidence>
<evidence type="ECO:0000256" key="1">
    <source>
        <dbReference type="ARBA" id="ARBA00009437"/>
    </source>
</evidence>
<gene>
    <name evidence="6" type="ORF">HMPREF1090_04527</name>
</gene>
<dbReference type="Pfam" id="PF00126">
    <property type="entry name" value="HTH_1"/>
    <property type="match status" value="1"/>
</dbReference>
<dbReference type="InterPro" id="IPR005119">
    <property type="entry name" value="LysR_subst-bd"/>
</dbReference>
<dbReference type="Proteomes" id="UP000013085">
    <property type="component" value="Unassembled WGS sequence"/>
</dbReference>
<dbReference type="InterPro" id="IPR047788">
    <property type="entry name" value="LysR-like_Sec_metab"/>
</dbReference>
<dbReference type="InterPro" id="IPR036388">
    <property type="entry name" value="WH-like_DNA-bd_sf"/>
</dbReference>
<reference evidence="6 7" key="1">
    <citation type="submission" date="2013-01" db="EMBL/GenBank/DDBJ databases">
        <title>The Genome Sequence of Clostridium clostridioforme 90A8.</title>
        <authorList>
            <consortium name="The Broad Institute Genome Sequencing Platform"/>
            <person name="Earl A."/>
            <person name="Ward D."/>
            <person name="Feldgarden M."/>
            <person name="Gevers D."/>
            <person name="Courvalin P."/>
            <person name="Lambert T."/>
            <person name="Walker B."/>
            <person name="Young S.K."/>
            <person name="Zeng Q."/>
            <person name="Gargeya S."/>
            <person name="Fitzgerald M."/>
            <person name="Haas B."/>
            <person name="Abouelleil A."/>
            <person name="Alvarado L."/>
            <person name="Arachchi H.M."/>
            <person name="Berlin A.M."/>
            <person name="Chapman S.B."/>
            <person name="Dewar J."/>
            <person name="Goldberg J."/>
            <person name="Griggs A."/>
            <person name="Gujja S."/>
            <person name="Hansen M."/>
            <person name="Howarth C."/>
            <person name="Imamovic A."/>
            <person name="Larimer J."/>
            <person name="McCowan C."/>
            <person name="Murphy C."/>
            <person name="Neiman D."/>
            <person name="Pearson M."/>
            <person name="Priest M."/>
            <person name="Roberts A."/>
            <person name="Saif S."/>
            <person name="Shea T."/>
            <person name="Sisk P."/>
            <person name="Sykes S."/>
            <person name="Wortman J."/>
            <person name="Nusbaum C."/>
            <person name="Birren B."/>
        </authorList>
    </citation>
    <scope>NUCLEOTIDE SEQUENCE [LARGE SCALE GENOMIC DNA]</scope>
    <source>
        <strain evidence="6 7">90A8</strain>
    </source>
</reference>
<dbReference type="EMBL" id="AGYR01000054">
    <property type="protein sequence ID" value="ENZ09230.1"/>
    <property type="molecule type" value="Genomic_DNA"/>
</dbReference>
<protein>
    <recommendedName>
        <fullName evidence="5">HTH lysR-type domain-containing protein</fullName>
    </recommendedName>
</protein>
<keyword evidence="2" id="KW-0805">Transcription regulation</keyword>
<evidence type="ECO:0000256" key="4">
    <source>
        <dbReference type="ARBA" id="ARBA00023163"/>
    </source>
</evidence>
<dbReference type="PATRIC" id="fig|999408.3.peg.4869"/>
<dbReference type="Gene3D" id="3.40.190.10">
    <property type="entry name" value="Periplasmic binding protein-like II"/>
    <property type="match status" value="2"/>
</dbReference>
<dbReference type="PROSITE" id="PS50931">
    <property type="entry name" value="HTH_LYSR"/>
    <property type="match status" value="1"/>
</dbReference>
<dbReference type="PANTHER" id="PTHR30126:SF64">
    <property type="entry name" value="HTH-TYPE TRANSCRIPTIONAL REGULATOR CITR"/>
    <property type="match status" value="1"/>
</dbReference>
<accession>A0A0E2H508</accession>
<dbReference type="PRINTS" id="PR00039">
    <property type="entry name" value="HTHLYSR"/>
</dbReference>
<dbReference type="GO" id="GO:0003700">
    <property type="term" value="F:DNA-binding transcription factor activity"/>
    <property type="evidence" value="ECO:0007669"/>
    <property type="project" value="InterPro"/>
</dbReference>
<dbReference type="SUPFAM" id="SSF46785">
    <property type="entry name" value="Winged helix' DNA-binding domain"/>
    <property type="match status" value="1"/>
</dbReference>
<dbReference type="Gene3D" id="1.10.10.10">
    <property type="entry name" value="Winged helix-like DNA-binding domain superfamily/Winged helix DNA-binding domain"/>
    <property type="match status" value="1"/>
</dbReference>
<evidence type="ECO:0000313" key="6">
    <source>
        <dbReference type="EMBL" id="ENZ09230.1"/>
    </source>
</evidence>
<name>A0A0E2H508_9FIRM</name>
<evidence type="ECO:0000256" key="2">
    <source>
        <dbReference type="ARBA" id="ARBA00023015"/>
    </source>
</evidence>
<dbReference type="HOGENOM" id="CLU_039613_6_1_9"/>
<sequence length="310" mass="35379">MEFRQLEAFVNAVKYKSFSKAADASFLTQPTISAHINNLENEMGTTLVNRTGREITLTKQGELFYPYAIDMLHTRSQALATVQAQCEAMDGVLDVYASSIPGQYYLPRLIGEFHAKCPKIRFYVEQSDSKTVIEDVMSQKGEIGLTGYKMHNSLVYEPVFMDELVLIVPDTEKYSRWKKGSTVSFRDFEHETFILREEGSGTKQEMEKAEIHGVPVFKNVDVIARMNSTEAIKQAVAGGLGISILSRMAAGEKEGTHRIKYFKIDGLEKKRTFYMVYSKNIRLSPIAEAFRDLVIDYRDRNWQQDIGRFM</sequence>
<dbReference type="InterPro" id="IPR000847">
    <property type="entry name" value="LysR_HTH_N"/>
</dbReference>
<evidence type="ECO:0000256" key="3">
    <source>
        <dbReference type="ARBA" id="ARBA00023125"/>
    </source>
</evidence>
<feature type="domain" description="HTH lysR-type" evidence="5">
    <location>
        <begin position="1"/>
        <end position="58"/>
    </location>
</feature>
<comment type="caution">
    <text evidence="6">The sequence shown here is derived from an EMBL/GenBank/DDBJ whole genome shotgun (WGS) entry which is preliminary data.</text>
</comment>
<dbReference type="SUPFAM" id="SSF53850">
    <property type="entry name" value="Periplasmic binding protein-like II"/>
    <property type="match status" value="1"/>
</dbReference>
<evidence type="ECO:0000259" key="5">
    <source>
        <dbReference type="PROSITE" id="PS50931"/>
    </source>
</evidence>
<dbReference type="PANTHER" id="PTHR30126">
    <property type="entry name" value="HTH-TYPE TRANSCRIPTIONAL REGULATOR"/>
    <property type="match status" value="1"/>
</dbReference>
<dbReference type="GO" id="GO:0000976">
    <property type="term" value="F:transcription cis-regulatory region binding"/>
    <property type="evidence" value="ECO:0007669"/>
    <property type="project" value="TreeGrafter"/>
</dbReference>
<dbReference type="AlphaFoldDB" id="A0A0E2H508"/>
<dbReference type="InterPro" id="IPR036390">
    <property type="entry name" value="WH_DNA-bd_sf"/>
</dbReference>
<dbReference type="RefSeq" id="WP_002594194.1">
    <property type="nucleotide sequence ID" value="NZ_KB850985.1"/>
</dbReference>
<proteinExistence type="inferred from homology"/>